<name>Q5JK96_ORYSJ</name>
<dbReference type="AlphaFoldDB" id="Q5JK96"/>
<protein>
    <submittedName>
        <fullName evidence="1">Uncharacterized protein</fullName>
    </submittedName>
</protein>
<dbReference type="EMBL" id="AP004233">
    <property type="protein sequence ID" value="BAD88111.1"/>
    <property type="molecule type" value="Genomic_DNA"/>
</dbReference>
<organism evidence="1">
    <name type="scientific">Oryza sativa subsp. japonica</name>
    <name type="common">Rice</name>
    <dbReference type="NCBI Taxonomy" id="39947"/>
    <lineage>
        <taxon>Eukaryota</taxon>
        <taxon>Viridiplantae</taxon>
        <taxon>Streptophyta</taxon>
        <taxon>Embryophyta</taxon>
        <taxon>Tracheophyta</taxon>
        <taxon>Spermatophyta</taxon>
        <taxon>Magnoliopsida</taxon>
        <taxon>Liliopsida</taxon>
        <taxon>Poales</taxon>
        <taxon>Poaceae</taxon>
        <taxon>BOP clade</taxon>
        <taxon>Oryzoideae</taxon>
        <taxon>Oryzeae</taxon>
        <taxon>Oryzinae</taxon>
        <taxon>Oryza</taxon>
        <taxon>Oryza sativa</taxon>
    </lineage>
</organism>
<reference evidence="1" key="1">
    <citation type="journal article" date="2002" name="Nature">
        <title>The genome sequence and structure of rice chromosome 1.</title>
        <authorList>
            <person name="Sasaki T."/>
            <person name="Matsumoto T."/>
            <person name="Yamamoto K."/>
            <person name="Sakata K."/>
            <person name="Baba T."/>
            <person name="Katayose Y."/>
            <person name="Wu J."/>
            <person name="Niimura Y."/>
            <person name="Cheng Z."/>
            <person name="Nagamura Y."/>
            <person name="Antonio B.A."/>
            <person name="Kanamori H."/>
            <person name="Hosokawa S."/>
            <person name="Masukawa M."/>
            <person name="Arikawa K."/>
            <person name="Chiden Y."/>
            <person name="Hayashi M."/>
            <person name="Okamoto M."/>
            <person name="Ando T."/>
            <person name="Aoki H."/>
            <person name="Arita K."/>
            <person name="Hamada M."/>
            <person name="Harada C."/>
            <person name="Hijishita S."/>
            <person name="Honda M."/>
            <person name="Ichikawa Y."/>
            <person name="Idonuma A."/>
            <person name="Iijima M."/>
            <person name="Ikeda M."/>
            <person name="Ikeno M."/>
            <person name="Itoh S."/>
            <person name="Itoh T."/>
            <person name="Itoh Y."/>
            <person name="Itoh Y."/>
            <person name="Iwabuchi A."/>
            <person name="Kamiya K."/>
            <person name="Karasawa W."/>
            <person name="Katagiri S."/>
            <person name="Kikuta A."/>
            <person name="Kobayashi N."/>
            <person name="Kono I."/>
            <person name="Machita K."/>
            <person name="Maehara T."/>
            <person name="Mizuno H."/>
            <person name="Mizubayashi T."/>
            <person name="Mukai Y."/>
            <person name="Nagasaki H."/>
            <person name="Nakashima M."/>
            <person name="Nakama Y."/>
            <person name="Nakamichi Y."/>
            <person name="Nakamura M."/>
            <person name="Namiki N."/>
            <person name="Negishi M."/>
            <person name="Ohta I."/>
            <person name="Ono N."/>
            <person name="Saji S."/>
            <person name="Sakai K."/>
            <person name="Shibata M."/>
            <person name="Shimokawa T."/>
            <person name="Shomura A."/>
            <person name="Song J."/>
            <person name="Takazaki Y."/>
            <person name="Terasawa K."/>
            <person name="Tsuji K."/>
            <person name="Waki K."/>
            <person name="Yamagata H."/>
            <person name="Yamane H."/>
            <person name="Yoshiki S."/>
            <person name="Yoshihara R."/>
            <person name="Yukawa K."/>
            <person name="Zhong H."/>
            <person name="Iwama H."/>
            <person name="Endo T."/>
            <person name="Ito H."/>
            <person name="Hahn J.H."/>
            <person name="Kim H.I."/>
            <person name="Eun M.Y."/>
            <person name="Yano M."/>
            <person name="Jiang J."/>
            <person name="Gojobori T."/>
        </authorList>
    </citation>
    <scope>NUCLEOTIDE SEQUENCE [LARGE SCALE GENOMIC DNA]</scope>
</reference>
<sequence>MEEEEEEEEAEGWQEKEVVVVMKDISGAHREIRLCLLDEYESEELGTSHCANPVENLEALCEGPKPSMSMSGHYRCVVAAASHPTSIDDQIGDKSYGGG</sequence>
<gene>
    <name evidence="1" type="primary">OSJNBa0065J17.13</name>
</gene>
<proteinExistence type="predicted"/>
<evidence type="ECO:0000313" key="1">
    <source>
        <dbReference type="EMBL" id="BAD88111.1"/>
    </source>
</evidence>
<accession>Q5JK96</accession>
<dbReference type="Proteomes" id="UP000817658">
    <property type="component" value="Chromosome 1"/>
</dbReference>